<dbReference type="AlphaFoldDB" id="A0A927C9I5"/>
<keyword evidence="2" id="KW-1185">Reference proteome</keyword>
<proteinExistence type="predicted"/>
<accession>A0A927C9I5</accession>
<comment type="caution">
    <text evidence="1">The sequence shown here is derived from an EMBL/GenBank/DDBJ whole genome shotgun (WGS) entry which is preliminary data.</text>
</comment>
<dbReference type="EMBL" id="JACXJA010000024">
    <property type="protein sequence ID" value="MBD2863908.1"/>
    <property type="molecule type" value="Genomic_DNA"/>
</dbReference>
<dbReference type="InterPro" id="IPR035903">
    <property type="entry name" value="HesB-like_dom_sf"/>
</dbReference>
<dbReference type="SUPFAM" id="SSF89360">
    <property type="entry name" value="HesB-like domain"/>
    <property type="match status" value="1"/>
</dbReference>
<gene>
    <name evidence="1" type="ORF">IDH45_18115</name>
</gene>
<evidence type="ECO:0000313" key="1">
    <source>
        <dbReference type="EMBL" id="MBD2863908.1"/>
    </source>
</evidence>
<evidence type="ECO:0000313" key="2">
    <source>
        <dbReference type="Proteomes" id="UP000639396"/>
    </source>
</evidence>
<organism evidence="1 2">
    <name type="scientific">Paenibacillus oceani</name>
    <dbReference type="NCBI Taxonomy" id="2772510"/>
    <lineage>
        <taxon>Bacteria</taxon>
        <taxon>Bacillati</taxon>
        <taxon>Bacillota</taxon>
        <taxon>Bacilli</taxon>
        <taxon>Bacillales</taxon>
        <taxon>Paenibacillaceae</taxon>
        <taxon>Paenibacillus</taxon>
    </lineage>
</organism>
<reference evidence="1" key="1">
    <citation type="submission" date="2020-09" db="EMBL/GenBank/DDBJ databases">
        <title>A novel bacterium of genus Paenibacillus, isolated from South China Sea.</title>
        <authorList>
            <person name="Huang H."/>
            <person name="Mo K."/>
            <person name="Hu Y."/>
        </authorList>
    </citation>
    <scope>NUCLEOTIDE SEQUENCE</scope>
    <source>
        <strain evidence="1">IB182363</strain>
    </source>
</reference>
<protein>
    <submittedName>
        <fullName evidence="1">Fe-S cluster assembly protein HesB</fullName>
    </submittedName>
</protein>
<dbReference type="Proteomes" id="UP000639396">
    <property type="component" value="Unassembled WGS sequence"/>
</dbReference>
<name>A0A927C9I5_9BACL</name>
<sequence length="98" mass="10769">MTSLNVTSAAVNCFKEEWGVREGDQLRVFVRYSGGGDDAYSLGVTKTEPRYPAISVTPGNAGITLFMEETDIWYLDNRDLTIDCQGQDIVFSVQSPGP</sequence>